<feature type="compositionally biased region" description="Low complexity" evidence="4">
    <location>
        <begin position="429"/>
        <end position="448"/>
    </location>
</feature>
<keyword evidence="3" id="KW-0963">Cytoplasm</keyword>
<dbReference type="GeneID" id="14868173"/>
<dbReference type="PANTHER" id="PTHR21373:SF0">
    <property type="entry name" value="N-ALPHA-ACETYLTRANSFERASE 35, NATC AUXILIARY SUBUNIT"/>
    <property type="match status" value="1"/>
</dbReference>
<dbReference type="EMBL" id="GL883024">
    <property type="protein sequence ID" value="EGG16315.1"/>
    <property type="molecule type" value="Genomic_DNA"/>
</dbReference>
<dbReference type="GO" id="GO:0031417">
    <property type="term" value="C:NatC complex"/>
    <property type="evidence" value="ECO:0007669"/>
    <property type="project" value="InterPro"/>
</dbReference>
<keyword evidence="8" id="KW-1185">Reference proteome</keyword>
<evidence type="ECO:0000256" key="4">
    <source>
        <dbReference type="SAM" id="MobiDB-lite"/>
    </source>
</evidence>
<dbReference type="InterPro" id="IPR057982">
    <property type="entry name" value="TPR_NAA35"/>
</dbReference>
<dbReference type="PANTHER" id="PTHR21373">
    <property type="entry name" value="GLUCOSE REPRESSIBLE PROTEIN MAK10"/>
    <property type="match status" value="1"/>
</dbReference>
<evidence type="ECO:0000259" key="6">
    <source>
        <dbReference type="Pfam" id="PF25789"/>
    </source>
</evidence>
<feature type="domain" description="NAA35-like TPR repeats" evidence="6">
    <location>
        <begin position="431"/>
        <end position="559"/>
    </location>
</feature>
<dbReference type="KEGG" id="dfa:DFA_09345"/>
<proteinExistence type="inferred from homology"/>
<feature type="domain" description="NAA35-like TPR repeats" evidence="6">
    <location>
        <begin position="294"/>
        <end position="426"/>
    </location>
</feature>
<sequence>MSSSRKDEQHIDEEWEDMIPTLKDASNDSATLALEIGNTKLDSSYDPELLGVTPQLLWEMGKVPKDTTLSIKQVIELIDTLMGLEVGWIEGNPISFTLFNCMYLHVYKKLENKYLSTYIKMLLLSCDVCFTHVSRGDICLEEDFSMATFDFDYASGENAIELTKRINELENELGTEIKSLEGKEDSFDTINDLKDLAERLSFRKSYYIVLFSLLSPNMTLATKSLANIQIVLQSLKTKASKRTAAAKVNLPDGIFNPQVVNQNMSYDERHWIGVQDALCDGVLPKQASCIVQQTTTTATKQFVAIGKLTPHIIVRSIMRRLLFPNPTQQFFRANDLQHALLDWMGDFGVPFSYLTNKEPDFQKFLDHFSVAFQKILINTALNRARQRRKLRYCLFDLSILQNEADMIDNNLAKDKTQISLMRQRKAVTKSAGPSKNAPAAANKSNNANPPQPEIPPATPERLLIQAHRLVCKSMFRVMTVMEIMEKVKKPDSPFSSPTMRFLKRFDIFNNPPYQQPEALTIEQFNEASDPKGSSAFSILASVMELTKLVKQTLESFNKFEPAPPFYLIEESKLIQRANLSLILFILKLLPKEHESLPANTEINTPKGSLVLDITKFTVHKEG</sequence>
<reference evidence="8" key="1">
    <citation type="journal article" date="2011" name="Genome Res.">
        <title>Phylogeny-wide analysis of social amoeba genomes highlights ancient origins for complex intercellular communication.</title>
        <authorList>
            <person name="Heidel A.J."/>
            <person name="Lawal H.M."/>
            <person name="Felder M."/>
            <person name="Schilde C."/>
            <person name="Helps N.R."/>
            <person name="Tunggal B."/>
            <person name="Rivero F."/>
            <person name="John U."/>
            <person name="Schleicher M."/>
            <person name="Eichinger L."/>
            <person name="Platzer M."/>
            <person name="Noegel A.A."/>
            <person name="Schaap P."/>
            <person name="Gloeckner G."/>
        </authorList>
    </citation>
    <scope>NUCLEOTIDE SEQUENCE [LARGE SCALE GENOMIC DNA]</scope>
    <source>
        <strain evidence="8">SH3</strain>
    </source>
</reference>
<protein>
    <submittedName>
        <fullName evidence="7">Uncharacterized protein</fullName>
    </submittedName>
</protein>
<evidence type="ECO:0000256" key="3">
    <source>
        <dbReference type="ARBA" id="ARBA00022490"/>
    </source>
</evidence>
<dbReference type="InterPro" id="IPR007244">
    <property type="entry name" value="Naa35_N"/>
</dbReference>
<gene>
    <name evidence="7" type="ORF">DFA_09345</name>
</gene>
<feature type="domain" description="NAA35-like N-terminal" evidence="5">
    <location>
        <begin position="30"/>
        <end position="113"/>
    </location>
</feature>
<dbReference type="Proteomes" id="UP000007797">
    <property type="component" value="Unassembled WGS sequence"/>
</dbReference>
<dbReference type="RefSeq" id="XP_004354699.1">
    <property type="nucleotide sequence ID" value="XM_004354647.1"/>
</dbReference>
<comment type="similarity">
    <text evidence="2">Belongs to the MAK10 family.</text>
</comment>
<comment type="subcellular location">
    <subcellularLocation>
        <location evidence="1">Cytoplasm</location>
    </subcellularLocation>
</comment>
<dbReference type="InterPro" id="IPR057983">
    <property type="entry name" value="NAA35-like_N"/>
</dbReference>
<dbReference type="Pfam" id="PF04112">
    <property type="entry name" value="Mak10"/>
    <property type="match status" value="1"/>
</dbReference>
<evidence type="ECO:0000256" key="2">
    <source>
        <dbReference type="ARBA" id="ARBA00006289"/>
    </source>
</evidence>
<feature type="region of interest" description="Disordered" evidence="4">
    <location>
        <begin position="422"/>
        <end position="457"/>
    </location>
</feature>
<organism evidence="7 8">
    <name type="scientific">Cavenderia fasciculata</name>
    <name type="common">Slime mold</name>
    <name type="synonym">Dictyostelium fasciculatum</name>
    <dbReference type="NCBI Taxonomy" id="261658"/>
    <lineage>
        <taxon>Eukaryota</taxon>
        <taxon>Amoebozoa</taxon>
        <taxon>Evosea</taxon>
        <taxon>Eumycetozoa</taxon>
        <taxon>Dictyostelia</taxon>
        <taxon>Acytosteliales</taxon>
        <taxon>Cavenderiaceae</taxon>
        <taxon>Cavenderia</taxon>
    </lineage>
</organism>
<evidence type="ECO:0000256" key="1">
    <source>
        <dbReference type="ARBA" id="ARBA00004496"/>
    </source>
</evidence>
<dbReference type="STRING" id="1054147.F4Q7D3"/>
<name>F4Q7D3_CACFS</name>
<evidence type="ECO:0000259" key="5">
    <source>
        <dbReference type="Pfam" id="PF04112"/>
    </source>
</evidence>
<dbReference type="OrthoDB" id="269405at2759"/>
<accession>F4Q7D3</accession>
<evidence type="ECO:0000313" key="7">
    <source>
        <dbReference type="EMBL" id="EGG16315.1"/>
    </source>
</evidence>
<dbReference type="Pfam" id="PF25789">
    <property type="entry name" value="TPR_NAA35"/>
    <property type="match status" value="2"/>
</dbReference>
<dbReference type="AlphaFoldDB" id="F4Q7D3"/>
<evidence type="ECO:0000313" key="8">
    <source>
        <dbReference type="Proteomes" id="UP000007797"/>
    </source>
</evidence>